<dbReference type="Proteomes" id="UP000199652">
    <property type="component" value="Unassembled WGS sequence"/>
</dbReference>
<dbReference type="RefSeq" id="WP_090247142.1">
    <property type="nucleotide sequence ID" value="NZ_FNOU01000032.1"/>
</dbReference>
<feature type="transmembrane region" description="Helical" evidence="1">
    <location>
        <begin position="108"/>
        <end position="131"/>
    </location>
</feature>
<dbReference type="EMBL" id="FNOU01000032">
    <property type="protein sequence ID" value="SDY41554.1"/>
    <property type="molecule type" value="Genomic_DNA"/>
</dbReference>
<evidence type="ECO:0000313" key="2">
    <source>
        <dbReference type="EMBL" id="SDY41554.1"/>
    </source>
</evidence>
<feature type="transmembrane region" description="Helical" evidence="1">
    <location>
        <begin position="86"/>
        <end position="102"/>
    </location>
</feature>
<organism evidence="2 3">
    <name type="scientific">Eubacterium barkeri</name>
    <name type="common">Clostridium barkeri</name>
    <dbReference type="NCBI Taxonomy" id="1528"/>
    <lineage>
        <taxon>Bacteria</taxon>
        <taxon>Bacillati</taxon>
        <taxon>Bacillota</taxon>
        <taxon>Clostridia</taxon>
        <taxon>Eubacteriales</taxon>
        <taxon>Eubacteriaceae</taxon>
        <taxon>Eubacterium</taxon>
    </lineage>
</organism>
<dbReference type="AlphaFoldDB" id="A0A1H3JQJ6"/>
<keyword evidence="3" id="KW-1185">Reference proteome</keyword>
<keyword evidence="1" id="KW-1133">Transmembrane helix</keyword>
<keyword evidence="1" id="KW-0472">Membrane</keyword>
<name>A0A1H3JQJ6_EUBBA</name>
<feature type="transmembrane region" description="Helical" evidence="1">
    <location>
        <begin position="57"/>
        <end position="74"/>
    </location>
</feature>
<sequence length="149" mass="17285">MAKKLLYNRRIMGYVLLFGMSIFLLLHLLVCFGTIPYSALWGTAITSQASLMKAEGFAVFFILLFIIGIILESFHFRVSPRLPRGLLWGMVVYMGLNTLGYLRCDATALKIGMSLFCLFLALLGLWIIFLSHRAERRRRLRQKRQKRHR</sequence>
<dbReference type="OrthoDB" id="9843791at2"/>
<evidence type="ECO:0000256" key="1">
    <source>
        <dbReference type="SAM" id="Phobius"/>
    </source>
</evidence>
<evidence type="ECO:0000313" key="3">
    <source>
        <dbReference type="Proteomes" id="UP000199652"/>
    </source>
</evidence>
<reference evidence="3" key="1">
    <citation type="submission" date="2016-10" db="EMBL/GenBank/DDBJ databases">
        <authorList>
            <person name="Varghese N."/>
            <person name="Submissions S."/>
        </authorList>
    </citation>
    <scope>NUCLEOTIDE SEQUENCE [LARGE SCALE GENOMIC DNA]</scope>
    <source>
        <strain evidence="3">VPI 5359</strain>
    </source>
</reference>
<accession>A0A1H3JQJ6</accession>
<protein>
    <submittedName>
        <fullName evidence="2">Uncharacterized protein</fullName>
    </submittedName>
</protein>
<feature type="transmembrane region" description="Helical" evidence="1">
    <location>
        <begin position="12"/>
        <end position="37"/>
    </location>
</feature>
<proteinExistence type="predicted"/>
<gene>
    <name evidence="2" type="ORF">SAMN04488579_1327</name>
</gene>
<keyword evidence="1" id="KW-0812">Transmembrane</keyword>